<evidence type="ECO:0000313" key="3">
    <source>
        <dbReference type="Proteomes" id="UP000006727"/>
    </source>
</evidence>
<dbReference type="EMBL" id="ABEU02000018">
    <property type="protein sequence ID" value="PNR34891.1"/>
    <property type="molecule type" value="Genomic_DNA"/>
</dbReference>
<dbReference type="InParanoid" id="A0A2K1J040"/>
<dbReference type="AlphaFoldDB" id="A0A2K1J040"/>
<dbReference type="Gramene" id="Pp3c18_6220V3.1">
    <property type="protein sequence ID" value="PAC:32980987.CDS.1"/>
    <property type="gene ID" value="Pp3c18_6220"/>
</dbReference>
<dbReference type="Proteomes" id="UP000006727">
    <property type="component" value="Chromosome 18"/>
</dbReference>
<evidence type="ECO:0000313" key="2">
    <source>
        <dbReference type="EnsemblPlants" id="PAC:32980987.CDS.1"/>
    </source>
</evidence>
<accession>A0A2K1J040</accession>
<proteinExistence type="predicted"/>
<reference evidence="1 3" key="2">
    <citation type="journal article" date="2018" name="Plant J.">
        <title>The Physcomitrella patens chromosome-scale assembly reveals moss genome structure and evolution.</title>
        <authorList>
            <person name="Lang D."/>
            <person name="Ullrich K.K."/>
            <person name="Murat F."/>
            <person name="Fuchs J."/>
            <person name="Jenkins J."/>
            <person name="Haas F.B."/>
            <person name="Piednoel M."/>
            <person name="Gundlach H."/>
            <person name="Van Bel M."/>
            <person name="Meyberg R."/>
            <person name="Vives C."/>
            <person name="Morata J."/>
            <person name="Symeonidi A."/>
            <person name="Hiss M."/>
            <person name="Muchero W."/>
            <person name="Kamisugi Y."/>
            <person name="Saleh O."/>
            <person name="Blanc G."/>
            <person name="Decker E.L."/>
            <person name="van Gessel N."/>
            <person name="Grimwood J."/>
            <person name="Hayes R.D."/>
            <person name="Graham S.W."/>
            <person name="Gunter L.E."/>
            <person name="McDaniel S.F."/>
            <person name="Hoernstein S.N.W."/>
            <person name="Larsson A."/>
            <person name="Li F.W."/>
            <person name="Perroud P.F."/>
            <person name="Phillips J."/>
            <person name="Ranjan P."/>
            <person name="Rokshar D.S."/>
            <person name="Rothfels C.J."/>
            <person name="Schneider L."/>
            <person name="Shu S."/>
            <person name="Stevenson D.W."/>
            <person name="Thummler F."/>
            <person name="Tillich M."/>
            <person name="Villarreal Aguilar J.C."/>
            <person name="Widiez T."/>
            <person name="Wong G.K."/>
            <person name="Wymore A."/>
            <person name="Zhang Y."/>
            <person name="Zimmer A.D."/>
            <person name="Quatrano R.S."/>
            <person name="Mayer K.F.X."/>
            <person name="Goodstein D."/>
            <person name="Casacuberta J.M."/>
            <person name="Vandepoele K."/>
            <person name="Reski R."/>
            <person name="Cuming A.C."/>
            <person name="Tuskan G.A."/>
            <person name="Maumus F."/>
            <person name="Salse J."/>
            <person name="Schmutz J."/>
            <person name="Rensing S.A."/>
        </authorList>
    </citation>
    <scope>NUCLEOTIDE SEQUENCE [LARGE SCALE GENOMIC DNA]</scope>
    <source>
        <strain evidence="2 3">cv. Gransden 2004</strain>
    </source>
</reference>
<sequence length="61" mass="6474">MSLDGSESLAPALSPSSSCGDFAALLDAELFVHEQSMADRPEDEGLVIYGNMSSSPHRFSI</sequence>
<dbReference type="EnsemblPlants" id="Pp3c18_6220V3.2">
    <property type="protein sequence ID" value="PAC:32980988.CDS.1"/>
    <property type="gene ID" value="Pp3c18_6220"/>
</dbReference>
<dbReference type="EnsemblPlants" id="Pp3c18_6220V3.1">
    <property type="protein sequence ID" value="PAC:32980987.CDS.1"/>
    <property type="gene ID" value="Pp3c18_6220"/>
</dbReference>
<name>A0A2K1J040_PHYPA</name>
<evidence type="ECO:0000313" key="1">
    <source>
        <dbReference type="EMBL" id="PNR34891.1"/>
    </source>
</evidence>
<reference evidence="1 3" key="1">
    <citation type="journal article" date="2008" name="Science">
        <title>The Physcomitrella genome reveals evolutionary insights into the conquest of land by plants.</title>
        <authorList>
            <person name="Rensing S."/>
            <person name="Lang D."/>
            <person name="Zimmer A."/>
            <person name="Terry A."/>
            <person name="Salamov A."/>
            <person name="Shapiro H."/>
            <person name="Nishiyama T."/>
            <person name="Perroud P.-F."/>
            <person name="Lindquist E."/>
            <person name="Kamisugi Y."/>
            <person name="Tanahashi T."/>
            <person name="Sakakibara K."/>
            <person name="Fujita T."/>
            <person name="Oishi K."/>
            <person name="Shin-I T."/>
            <person name="Kuroki Y."/>
            <person name="Toyoda A."/>
            <person name="Suzuki Y."/>
            <person name="Hashimoto A."/>
            <person name="Yamaguchi K."/>
            <person name="Sugano A."/>
            <person name="Kohara Y."/>
            <person name="Fujiyama A."/>
            <person name="Anterola A."/>
            <person name="Aoki S."/>
            <person name="Ashton N."/>
            <person name="Barbazuk W.B."/>
            <person name="Barker E."/>
            <person name="Bennetzen J."/>
            <person name="Bezanilla M."/>
            <person name="Blankenship R."/>
            <person name="Cho S.H."/>
            <person name="Dutcher S."/>
            <person name="Estelle M."/>
            <person name="Fawcett J.A."/>
            <person name="Gundlach H."/>
            <person name="Hanada K."/>
            <person name="Heyl A."/>
            <person name="Hicks K.A."/>
            <person name="Hugh J."/>
            <person name="Lohr M."/>
            <person name="Mayer K."/>
            <person name="Melkozernov A."/>
            <person name="Murata T."/>
            <person name="Nelson D."/>
            <person name="Pils B."/>
            <person name="Prigge M."/>
            <person name="Reiss B."/>
            <person name="Renner T."/>
            <person name="Rombauts S."/>
            <person name="Rushton P."/>
            <person name="Sanderfoot A."/>
            <person name="Schween G."/>
            <person name="Shiu S.-H."/>
            <person name="Stueber K."/>
            <person name="Theodoulou F.L."/>
            <person name="Tu H."/>
            <person name="Van de Peer Y."/>
            <person name="Verrier P.J."/>
            <person name="Waters E."/>
            <person name="Wood A."/>
            <person name="Yang L."/>
            <person name="Cove D."/>
            <person name="Cuming A."/>
            <person name="Hasebe M."/>
            <person name="Lucas S."/>
            <person name="Mishler D.B."/>
            <person name="Reski R."/>
            <person name="Grigoriev I."/>
            <person name="Quatrano R.S."/>
            <person name="Boore J.L."/>
        </authorList>
    </citation>
    <scope>NUCLEOTIDE SEQUENCE [LARGE SCALE GENOMIC DNA]</scope>
    <source>
        <strain evidence="2 3">cv. Gransden 2004</strain>
    </source>
</reference>
<dbReference type="Gramene" id="Pp3c18_6220V3.2">
    <property type="protein sequence ID" value="PAC:32980988.CDS.1"/>
    <property type="gene ID" value="Pp3c18_6220"/>
</dbReference>
<dbReference type="PaxDb" id="3218-PP1S185_48V6.1"/>
<reference evidence="2" key="3">
    <citation type="submission" date="2020-12" db="UniProtKB">
        <authorList>
            <consortium name="EnsemblPlants"/>
        </authorList>
    </citation>
    <scope>IDENTIFICATION</scope>
</reference>
<protein>
    <submittedName>
        <fullName evidence="1 2">Uncharacterized protein</fullName>
    </submittedName>
</protein>
<keyword evidence="3" id="KW-1185">Reference proteome</keyword>
<gene>
    <name evidence="1" type="ORF">PHYPA_022789</name>
</gene>
<organism evidence="1">
    <name type="scientific">Physcomitrium patens</name>
    <name type="common">Spreading-leaved earth moss</name>
    <name type="synonym">Physcomitrella patens</name>
    <dbReference type="NCBI Taxonomy" id="3218"/>
    <lineage>
        <taxon>Eukaryota</taxon>
        <taxon>Viridiplantae</taxon>
        <taxon>Streptophyta</taxon>
        <taxon>Embryophyta</taxon>
        <taxon>Bryophyta</taxon>
        <taxon>Bryophytina</taxon>
        <taxon>Bryopsida</taxon>
        <taxon>Funariidae</taxon>
        <taxon>Funariales</taxon>
        <taxon>Funariaceae</taxon>
        <taxon>Physcomitrium</taxon>
    </lineage>
</organism>